<protein>
    <submittedName>
        <fullName evidence="3">Uncharacterized protein</fullName>
    </submittedName>
</protein>
<keyword evidence="1" id="KW-0175">Coiled coil</keyword>
<dbReference type="AlphaFoldDB" id="E0XR54"/>
<accession>E0XR54</accession>
<evidence type="ECO:0000256" key="2">
    <source>
        <dbReference type="SAM" id="Phobius"/>
    </source>
</evidence>
<organism evidence="3">
    <name type="scientific">uncultured gamma proteobacterium HF0010_16J05</name>
    <dbReference type="NCBI Taxonomy" id="710981"/>
    <lineage>
        <taxon>Bacteria</taxon>
        <taxon>Pseudomonadati</taxon>
        <taxon>Pseudomonadota</taxon>
        <taxon>Gammaproteobacteria</taxon>
        <taxon>environmental samples</taxon>
    </lineage>
</organism>
<evidence type="ECO:0000256" key="1">
    <source>
        <dbReference type="SAM" id="Coils"/>
    </source>
</evidence>
<proteinExistence type="predicted"/>
<dbReference type="InterPro" id="IPR046703">
    <property type="entry name" value="DUF6776"/>
</dbReference>
<reference evidence="3" key="1">
    <citation type="journal article" date="2011" name="Environ. Microbiol.">
        <title>Time-series analyses of Monterey Bay coastal microbial picoplankton using a 'genome proxy' microarray.</title>
        <authorList>
            <person name="Rich V.I."/>
            <person name="Pham V.D."/>
            <person name="Eppley J."/>
            <person name="Shi Y."/>
            <person name="DeLong E.F."/>
        </authorList>
    </citation>
    <scope>NUCLEOTIDE SEQUENCE</scope>
</reference>
<dbReference type="EMBL" id="GU474849">
    <property type="protein sequence ID" value="ADI16895.1"/>
    <property type="molecule type" value="Genomic_DNA"/>
</dbReference>
<feature type="transmembrane region" description="Helical" evidence="2">
    <location>
        <begin position="17"/>
        <end position="38"/>
    </location>
</feature>
<sequence length="230" mass="25795">MQYKVVRHSPKQNIRQLAVGAMALVICLLIGFVAGQWFGKEAIFENGALIKQLTVTTDENQQLQKQLVAAELASNVQEQAARELRAQLSGVLSEKAELEEAVSFYRDLMEVGSEAEGLRVADLALFSTGTPSVYQFSVLITQVAENRKYVGGDVTIKVIGLKDEQRQTITFSQDNAVVGYPLKFRFRYFQDLIGQLKLPDGFRPERVSIDVRQRNKPPISADFEWLVQQA</sequence>
<keyword evidence="2" id="KW-1133">Transmembrane helix</keyword>
<keyword evidence="2" id="KW-0472">Membrane</keyword>
<dbReference type="Pfam" id="PF20567">
    <property type="entry name" value="DUF6776"/>
    <property type="match status" value="1"/>
</dbReference>
<name>E0XR54_9GAMM</name>
<evidence type="ECO:0000313" key="3">
    <source>
        <dbReference type="EMBL" id="ADI16895.1"/>
    </source>
</evidence>
<keyword evidence="2" id="KW-0812">Transmembrane</keyword>
<feature type="coiled-coil region" evidence="1">
    <location>
        <begin position="53"/>
        <end position="101"/>
    </location>
</feature>